<keyword evidence="7" id="KW-1185">Reference proteome</keyword>
<protein>
    <submittedName>
        <fullName evidence="8">PKS_ER domain-containing protein</fullName>
    </submittedName>
</protein>
<dbReference type="InterPro" id="IPR013154">
    <property type="entry name" value="ADH-like_N"/>
</dbReference>
<feature type="domain" description="Enoyl reductase (ER)" evidence="6">
    <location>
        <begin position="19"/>
        <end position="356"/>
    </location>
</feature>
<dbReference type="WBParaSite" id="SPAL_0001371500.1">
    <property type="protein sequence ID" value="SPAL_0001371500.1"/>
    <property type="gene ID" value="SPAL_0001371500"/>
</dbReference>
<dbReference type="GO" id="GO:0005739">
    <property type="term" value="C:mitochondrion"/>
    <property type="evidence" value="ECO:0007669"/>
    <property type="project" value="UniProtKB-SubCell"/>
</dbReference>
<dbReference type="GO" id="GO:0016491">
    <property type="term" value="F:oxidoreductase activity"/>
    <property type="evidence" value="ECO:0007669"/>
    <property type="project" value="UniProtKB-KW"/>
</dbReference>
<dbReference type="Pfam" id="PF08240">
    <property type="entry name" value="ADH_N"/>
    <property type="match status" value="1"/>
</dbReference>
<keyword evidence="4" id="KW-0560">Oxidoreductase</keyword>
<keyword evidence="5" id="KW-0496">Mitochondrion</keyword>
<reference evidence="8" key="1">
    <citation type="submission" date="2017-02" db="UniProtKB">
        <authorList>
            <consortium name="WormBaseParasite"/>
        </authorList>
    </citation>
    <scope>IDENTIFICATION</scope>
</reference>
<evidence type="ECO:0000256" key="5">
    <source>
        <dbReference type="ARBA" id="ARBA00023128"/>
    </source>
</evidence>
<accession>A0A0N5C700</accession>
<dbReference type="InterPro" id="IPR011032">
    <property type="entry name" value="GroES-like_sf"/>
</dbReference>
<evidence type="ECO:0000313" key="7">
    <source>
        <dbReference type="Proteomes" id="UP000046392"/>
    </source>
</evidence>
<evidence type="ECO:0000256" key="1">
    <source>
        <dbReference type="ARBA" id="ARBA00004173"/>
    </source>
</evidence>
<name>A0A0N5C700_STREA</name>
<dbReference type="Proteomes" id="UP000046392">
    <property type="component" value="Unplaced"/>
</dbReference>
<dbReference type="FunFam" id="3.40.50.720:FF:000147">
    <property type="entry name" value="Reticulon-4-interacting protein 1 homolog, mitochondrial"/>
    <property type="match status" value="1"/>
</dbReference>
<dbReference type="SMART" id="SM00829">
    <property type="entry name" value="PKS_ER"/>
    <property type="match status" value="1"/>
</dbReference>
<keyword evidence="3" id="KW-0809">Transit peptide</keyword>
<dbReference type="STRING" id="174720.A0A0N5C700"/>
<evidence type="ECO:0000256" key="3">
    <source>
        <dbReference type="ARBA" id="ARBA00022946"/>
    </source>
</evidence>
<dbReference type="InterPro" id="IPR020843">
    <property type="entry name" value="ER"/>
</dbReference>
<dbReference type="InterPro" id="IPR050700">
    <property type="entry name" value="YIM1/Zinc_Alcohol_DH_Fams"/>
</dbReference>
<evidence type="ECO:0000256" key="4">
    <source>
        <dbReference type="ARBA" id="ARBA00023002"/>
    </source>
</evidence>
<dbReference type="AlphaFoldDB" id="A0A0N5C700"/>
<dbReference type="PANTHER" id="PTHR11695:SF294">
    <property type="entry name" value="RETICULON-4-INTERACTING PROTEIN 1, MITOCHONDRIAL"/>
    <property type="match status" value="1"/>
</dbReference>
<dbReference type="InterPro" id="IPR036291">
    <property type="entry name" value="NAD(P)-bd_dom_sf"/>
</dbReference>
<dbReference type="PANTHER" id="PTHR11695">
    <property type="entry name" value="ALCOHOL DEHYDROGENASE RELATED"/>
    <property type="match status" value="1"/>
</dbReference>
<comment type="similarity">
    <text evidence="2">Belongs to the zinc-containing alcohol dehydrogenase family. Quinone oxidoreductase subfamily.</text>
</comment>
<dbReference type="CDD" id="cd08248">
    <property type="entry name" value="RTN4I1"/>
    <property type="match status" value="1"/>
</dbReference>
<dbReference type="Gene3D" id="3.40.50.720">
    <property type="entry name" value="NAD(P)-binding Rossmann-like Domain"/>
    <property type="match status" value="1"/>
</dbReference>
<organism evidence="7 8">
    <name type="scientific">Strongyloides papillosus</name>
    <name type="common">Intestinal threadworm</name>
    <dbReference type="NCBI Taxonomy" id="174720"/>
    <lineage>
        <taxon>Eukaryota</taxon>
        <taxon>Metazoa</taxon>
        <taxon>Ecdysozoa</taxon>
        <taxon>Nematoda</taxon>
        <taxon>Chromadorea</taxon>
        <taxon>Rhabditida</taxon>
        <taxon>Tylenchina</taxon>
        <taxon>Panagrolaimomorpha</taxon>
        <taxon>Strongyloidoidea</taxon>
        <taxon>Strongyloididae</taxon>
        <taxon>Strongyloides</taxon>
    </lineage>
</organism>
<dbReference type="SUPFAM" id="SSF50129">
    <property type="entry name" value="GroES-like"/>
    <property type="match status" value="1"/>
</dbReference>
<evidence type="ECO:0000259" key="6">
    <source>
        <dbReference type="SMART" id="SM00829"/>
    </source>
</evidence>
<comment type="subcellular location">
    <subcellularLocation>
        <location evidence="1">Mitochondrion</location>
    </subcellularLocation>
</comment>
<evidence type="ECO:0000256" key="2">
    <source>
        <dbReference type="ARBA" id="ARBA00010371"/>
    </source>
</evidence>
<dbReference type="InterPro" id="IPR037397">
    <property type="entry name" value="RTN4IP1"/>
</dbReference>
<dbReference type="Gene3D" id="3.90.180.10">
    <property type="entry name" value="Medium-chain alcohol dehydrogenases, catalytic domain"/>
    <property type="match status" value="1"/>
</dbReference>
<sequence>MTDSSKTMKAWEVKKFGEGINLVRRNIPTIRRGDEILVKVKAASVNPIDVRMTEGYGNELLSKWRQVHEMSWTSFNRLPLICGRDLSGEIVEVGNQVNDFKVGDEIIATVPAIFDGSHAEYVVTNSTNSVRKPNNLNHVQAVALTYTTATAWNALCCVGRLNPENAKDSRVLIHGGSGGVGTAAIQMLKAWNTEKIVATASKANLDVIKNLGAIAIDYNDENVKDKLIDEGPFDVILSCADTDLSRWSDKCMGIWRNCVHVNLVSPMLRDTDRYGVPLGLMSTAFKHFERSFNSLRSGRWYSYAFFVPNKDCMNFYGEALETGKMKPIIDEEMSFMDMPKAYEKVGKLHGRGKTVINYDLGA</sequence>
<dbReference type="SUPFAM" id="SSF51735">
    <property type="entry name" value="NAD(P)-binding Rossmann-fold domains"/>
    <property type="match status" value="1"/>
</dbReference>
<evidence type="ECO:0000313" key="8">
    <source>
        <dbReference type="WBParaSite" id="SPAL_0001371500.1"/>
    </source>
</evidence>
<proteinExistence type="inferred from homology"/>
<dbReference type="Pfam" id="PF13602">
    <property type="entry name" value="ADH_zinc_N_2"/>
    <property type="match status" value="1"/>
</dbReference>